<feature type="domain" description="Radical SAM core" evidence="4">
    <location>
        <begin position="64"/>
        <end position="310"/>
    </location>
</feature>
<dbReference type="SFLD" id="SFLDS00029">
    <property type="entry name" value="Radical_SAM"/>
    <property type="match status" value="1"/>
</dbReference>
<dbReference type="OrthoDB" id="9785699at2"/>
<proteinExistence type="predicted"/>
<dbReference type="SMART" id="SM00729">
    <property type="entry name" value="Elp3"/>
    <property type="match status" value="1"/>
</dbReference>
<accession>A0A1H5I728</accession>
<dbReference type="Gene3D" id="3.80.30.30">
    <property type="match status" value="1"/>
</dbReference>
<dbReference type="InterPro" id="IPR006638">
    <property type="entry name" value="Elp3/MiaA/NifB-like_rSAM"/>
</dbReference>
<evidence type="ECO:0000313" key="5">
    <source>
        <dbReference type="EMBL" id="SEE35950.1"/>
    </source>
</evidence>
<dbReference type="PANTHER" id="PTHR43432">
    <property type="entry name" value="SLR0285 PROTEIN"/>
    <property type="match status" value="1"/>
</dbReference>
<dbReference type="Pfam" id="PF04055">
    <property type="entry name" value="Radical_SAM"/>
    <property type="match status" value="1"/>
</dbReference>
<dbReference type="STRING" id="390640.SAMN04488034_101346"/>
<organism evidence="5 6">
    <name type="scientific">Salinimicrobium catena</name>
    <dbReference type="NCBI Taxonomy" id="390640"/>
    <lineage>
        <taxon>Bacteria</taxon>
        <taxon>Pseudomonadati</taxon>
        <taxon>Bacteroidota</taxon>
        <taxon>Flavobacteriia</taxon>
        <taxon>Flavobacteriales</taxon>
        <taxon>Flavobacteriaceae</taxon>
        <taxon>Salinimicrobium</taxon>
    </lineage>
</organism>
<dbReference type="RefSeq" id="WP_143019257.1">
    <property type="nucleotide sequence ID" value="NZ_FNGG01000001.1"/>
</dbReference>
<dbReference type="Proteomes" id="UP000199448">
    <property type="component" value="Unassembled WGS sequence"/>
</dbReference>
<evidence type="ECO:0000256" key="1">
    <source>
        <dbReference type="ARBA" id="ARBA00022723"/>
    </source>
</evidence>
<name>A0A1H5I728_9FLAO</name>
<evidence type="ECO:0000256" key="3">
    <source>
        <dbReference type="ARBA" id="ARBA00023014"/>
    </source>
</evidence>
<evidence type="ECO:0000256" key="2">
    <source>
        <dbReference type="ARBA" id="ARBA00023004"/>
    </source>
</evidence>
<gene>
    <name evidence="5" type="ORF">SAMN04488034_101346</name>
</gene>
<keyword evidence="5" id="KW-0456">Lyase</keyword>
<dbReference type="InterPro" id="IPR040086">
    <property type="entry name" value="MJ0683-like"/>
</dbReference>
<dbReference type="PANTHER" id="PTHR43432:SF3">
    <property type="entry name" value="SLR0285 PROTEIN"/>
    <property type="match status" value="1"/>
</dbReference>
<dbReference type="GO" id="GO:0051536">
    <property type="term" value="F:iron-sulfur cluster binding"/>
    <property type="evidence" value="ECO:0007669"/>
    <property type="project" value="UniProtKB-KW"/>
</dbReference>
<keyword evidence="1" id="KW-0479">Metal-binding</keyword>
<dbReference type="NCBIfam" id="NF033668">
    <property type="entry name" value="rSAM_PA0069"/>
    <property type="match status" value="1"/>
</dbReference>
<protein>
    <submittedName>
        <fullName evidence="5">DNA repair photolyase</fullName>
    </submittedName>
</protein>
<dbReference type="SUPFAM" id="SSF102114">
    <property type="entry name" value="Radical SAM enzymes"/>
    <property type="match status" value="1"/>
</dbReference>
<reference evidence="5 6" key="1">
    <citation type="submission" date="2016-10" db="EMBL/GenBank/DDBJ databases">
        <authorList>
            <person name="de Groot N.N."/>
        </authorList>
    </citation>
    <scope>NUCLEOTIDE SEQUENCE [LARGE SCALE GENOMIC DNA]</scope>
    <source>
        <strain evidence="5 6">DSM 23553</strain>
    </source>
</reference>
<dbReference type="EMBL" id="FNUG01000001">
    <property type="protein sequence ID" value="SEE35950.1"/>
    <property type="molecule type" value="Genomic_DNA"/>
</dbReference>
<dbReference type="GO" id="GO:0046872">
    <property type="term" value="F:metal ion binding"/>
    <property type="evidence" value="ECO:0007669"/>
    <property type="project" value="UniProtKB-KW"/>
</dbReference>
<sequence>MKGNEHIEGRGAQHQVANRFFELSYEMRDDFLNYCAAEGEEATDSRTTFIDTFPNTIVNKVNSPDVGLEFSLNPYQGCEHGCVYCYARNSHEYWGYGPGLDFEQKILVKRNAVELLEQKLRSKSWKAAPIVLSGNTDCYQPIERKLQITRKLLQLFLKYKHPVGIITKNALIQRDIDILEELAKDNLVRVNLSITSLEEKTRQLLEPRTASIKKRLQTIEKLSEKDIPVNVMMAPIIPSINSHEILPLIKEIAERGACGVGYTVVRLNGAIGEVFSEWIRRAMPDRADKVLHQIAECHNGTLNDSRFGTRMKGEGNIADQISQQFAIGRKKYLSGRERPVLNCDLHEQYKDGQLKLF</sequence>
<keyword evidence="3" id="KW-0411">Iron-sulfur</keyword>
<dbReference type="AlphaFoldDB" id="A0A1H5I728"/>
<dbReference type="InterPro" id="IPR007197">
    <property type="entry name" value="rSAM"/>
</dbReference>
<keyword evidence="6" id="KW-1185">Reference proteome</keyword>
<dbReference type="InterPro" id="IPR058240">
    <property type="entry name" value="rSAM_sf"/>
</dbReference>
<evidence type="ECO:0000259" key="4">
    <source>
        <dbReference type="PROSITE" id="PS51918"/>
    </source>
</evidence>
<dbReference type="GO" id="GO:0016829">
    <property type="term" value="F:lyase activity"/>
    <property type="evidence" value="ECO:0007669"/>
    <property type="project" value="UniProtKB-KW"/>
</dbReference>
<evidence type="ECO:0000313" key="6">
    <source>
        <dbReference type="Proteomes" id="UP000199448"/>
    </source>
</evidence>
<dbReference type="PROSITE" id="PS51918">
    <property type="entry name" value="RADICAL_SAM"/>
    <property type="match status" value="1"/>
</dbReference>
<dbReference type="SFLD" id="SFLDG01084">
    <property type="entry name" value="Uncharacterised_Radical_SAM_Su"/>
    <property type="match status" value="1"/>
</dbReference>
<dbReference type="CDD" id="cd01335">
    <property type="entry name" value="Radical_SAM"/>
    <property type="match status" value="1"/>
</dbReference>
<keyword evidence="2" id="KW-0408">Iron</keyword>